<dbReference type="PANTHER" id="PTHR43877:SF1">
    <property type="entry name" value="ACETYLTRANSFERASE"/>
    <property type="match status" value="1"/>
</dbReference>
<gene>
    <name evidence="4" type="ORF">IED13_10570</name>
</gene>
<accession>A0A927E8W8</accession>
<evidence type="ECO:0000256" key="1">
    <source>
        <dbReference type="ARBA" id="ARBA00022679"/>
    </source>
</evidence>
<dbReference type="PANTHER" id="PTHR43877">
    <property type="entry name" value="AMINOALKYLPHOSPHONATE N-ACETYLTRANSFERASE-RELATED-RELATED"/>
    <property type="match status" value="1"/>
</dbReference>
<dbReference type="CDD" id="cd04301">
    <property type="entry name" value="NAT_SF"/>
    <property type="match status" value="1"/>
</dbReference>
<sequence length="175" mass="18817">MIRIRDEIAADVPAREALLDRCLGERRTAKSSERLREGRLPAEGLALTAELDGEIVGTVRLWHVEANGVPALMLGPLAVKPELQGEGLGKMLMREALWRAACRGHGAVILVGDASYYARFGFDPALTRDLAMPGPVERERFLAIELRDGALDGAQGVLIATGELAEGVVPLRKAA</sequence>
<organism evidence="4 5">
    <name type="scientific">Bosea spartocytisi</name>
    <dbReference type="NCBI Taxonomy" id="2773451"/>
    <lineage>
        <taxon>Bacteria</taxon>
        <taxon>Pseudomonadati</taxon>
        <taxon>Pseudomonadota</taxon>
        <taxon>Alphaproteobacteria</taxon>
        <taxon>Hyphomicrobiales</taxon>
        <taxon>Boseaceae</taxon>
        <taxon>Bosea</taxon>
    </lineage>
</organism>
<evidence type="ECO:0000313" key="4">
    <source>
        <dbReference type="EMBL" id="MBD3846142.1"/>
    </source>
</evidence>
<keyword evidence="1" id="KW-0808">Transferase</keyword>
<protein>
    <submittedName>
        <fullName evidence="4">N-acetyltransferase</fullName>
    </submittedName>
</protein>
<evidence type="ECO:0000256" key="2">
    <source>
        <dbReference type="ARBA" id="ARBA00023315"/>
    </source>
</evidence>
<reference evidence="4" key="1">
    <citation type="submission" date="2020-09" db="EMBL/GenBank/DDBJ databases">
        <title>Bosea spartocytisi sp. nov. a root nodule endophyte of Spartocytisus supranubius in the high mountain ecosystem fo the Teide National Park (Canary Islands, Spain).</title>
        <authorList>
            <person name="Pulido-Suarez L."/>
            <person name="Peix A."/>
            <person name="Igual J.M."/>
            <person name="Socas-Perez N."/>
            <person name="Velazquez E."/>
            <person name="Flores-Felix J.D."/>
            <person name="Leon-Barrios M."/>
        </authorList>
    </citation>
    <scope>NUCLEOTIDE SEQUENCE</scope>
    <source>
        <strain evidence="4">SSUT16</strain>
    </source>
</reference>
<dbReference type="RefSeq" id="WP_191124147.1">
    <property type="nucleotide sequence ID" value="NZ_JACXWY010000005.1"/>
</dbReference>
<dbReference type="Pfam" id="PF13508">
    <property type="entry name" value="Acetyltransf_7"/>
    <property type="match status" value="1"/>
</dbReference>
<evidence type="ECO:0000259" key="3">
    <source>
        <dbReference type="PROSITE" id="PS51186"/>
    </source>
</evidence>
<dbReference type="SUPFAM" id="SSF55729">
    <property type="entry name" value="Acyl-CoA N-acyltransferases (Nat)"/>
    <property type="match status" value="1"/>
</dbReference>
<name>A0A927E8W8_9HYPH</name>
<dbReference type="InterPro" id="IPR016181">
    <property type="entry name" value="Acyl_CoA_acyltransferase"/>
</dbReference>
<dbReference type="InterPro" id="IPR050832">
    <property type="entry name" value="Bact_Acetyltransf"/>
</dbReference>
<dbReference type="PROSITE" id="PS51186">
    <property type="entry name" value="GNAT"/>
    <property type="match status" value="1"/>
</dbReference>
<dbReference type="GO" id="GO:0016747">
    <property type="term" value="F:acyltransferase activity, transferring groups other than amino-acyl groups"/>
    <property type="evidence" value="ECO:0007669"/>
    <property type="project" value="InterPro"/>
</dbReference>
<dbReference type="Gene3D" id="3.40.630.30">
    <property type="match status" value="1"/>
</dbReference>
<keyword evidence="5" id="KW-1185">Reference proteome</keyword>
<dbReference type="AlphaFoldDB" id="A0A927E8W8"/>
<dbReference type="EMBL" id="JACXWY010000005">
    <property type="protein sequence ID" value="MBD3846142.1"/>
    <property type="molecule type" value="Genomic_DNA"/>
</dbReference>
<keyword evidence="2" id="KW-0012">Acyltransferase</keyword>
<dbReference type="Proteomes" id="UP000619295">
    <property type="component" value="Unassembled WGS sequence"/>
</dbReference>
<evidence type="ECO:0000313" key="5">
    <source>
        <dbReference type="Proteomes" id="UP000619295"/>
    </source>
</evidence>
<dbReference type="InterPro" id="IPR000182">
    <property type="entry name" value="GNAT_dom"/>
</dbReference>
<comment type="caution">
    <text evidence="4">The sequence shown here is derived from an EMBL/GenBank/DDBJ whole genome shotgun (WGS) entry which is preliminary data.</text>
</comment>
<proteinExistence type="predicted"/>
<feature type="domain" description="N-acetyltransferase" evidence="3">
    <location>
        <begin position="2"/>
        <end position="143"/>
    </location>
</feature>